<dbReference type="Pfam" id="PF07885">
    <property type="entry name" value="Ion_trans_2"/>
    <property type="match status" value="1"/>
</dbReference>
<proteinExistence type="predicted"/>
<dbReference type="Gene3D" id="1.10.287.70">
    <property type="match status" value="1"/>
</dbReference>
<dbReference type="PRINTS" id="PR01333">
    <property type="entry name" value="2POREKCHANEL"/>
</dbReference>
<dbReference type="SUPFAM" id="SSF81324">
    <property type="entry name" value="Voltage-gated potassium channels"/>
    <property type="match status" value="1"/>
</dbReference>
<keyword evidence="4 8" id="KW-1133">Transmembrane helix</keyword>
<dbReference type="SUPFAM" id="SSF116726">
    <property type="entry name" value="TrkA C-terminal domain-like"/>
    <property type="match status" value="1"/>
</dbReference>
<feature type="domain" description="RCK N-terminal" evidence="9">
    <location>
        <begin position="107"/>
        <end position="225"/>
    </location>
</feature>
<dbReference type="InterPro" id="IPR003148">
    <property type="entry name" value="RCK_N"/>
</dbReference>
<dbReference type="InterPro" id="IPR006037">
    <property type="entry name" value="RCK_C"/>
</dbReference>
<keyword evidence="2" id="KW-0813">Transport</keyword>
<dbReference type="PANTHER" id="PTHR43833">
    <property type="entry name" value="POTASSIUM CHANNEL PROTEIN 2-RELATED-RELATED"/>
    <property type="match status" value="1"/>
</dbReference>
<dbReference type="PROSITE" id="PS51201">
    <property type="entry name" value="RCK_N"/>
    <property type="match status" value="1"/>
</dbReference>
<dbReference type="InterPro" id="IPR050721">
    <property type="entry name" value="Trk_Ktr_HKT_K-transport"/>
</dbReference>
<protein>
    <recommendedName>
        <fullName evidence="12">Potassium channel protein</fullName>
    </recommendedName>
</protein>
<dbReference type="Gene3D" id="3.40.50.720">
    <property type="entry name" value="NAD(P)-binding Rossmann-like Domain"/>
    <property type="match status" value="1"/>
</dbReference>
<feature type="transmembrane region" description="Helical" evidence="8">
    <location>
        <begin position="61"/>
        <end position="86"/>
    </location>
</feature>
<evidence type="ECO:0000259" key="9">
    <source>
        <dbReference type="PROSITE" id="PS51201"/>
    </source>
</evidence>
<evidence type="ECO:0000256" key="5">
    <source>
        <dbReference type="ARBA" id="ARBA00023065"/>
    </source>
</evidence>
<evidence type="ECO:0000256" key="2">
    <source>
        <dbReference type="ARBA" id="ARBA00022448"/>
    </source>
</evidence>
<evidence type="ECO:0000256" key="7">
    <source>
        <dbReference type="ARBA" id="ARBA00023303"/>
    </source>
</evidence>
<evidence type="ECO:0000256" key="1">
    <source>
        <dbReference type="ARBA" id="ARBA00004651"/>
    </source>
</evidence>
<dbReference type="InterPro" id="IPR003280">
    <property type="entry name" value="2pore_dom_K_chnl"/>
</dbReference>
<dbReference type="SUPFAM" id="SSF51735">
    <property type="entry name" value="NAD(P)-binding Rossmann-fold domains"/>
    <property type="match status" value="1"/>
</dbReference>
<dbReference type="GO" id="GO:0005267">
    <property type="term" value="F:potassium channel activity"/>
    <property type="evidence" value="ECO:0007669"/>
    <property type="project" value="InterPro"/>
</dbReference>
<keyword evidence="3 8" id="KW-0812">Transmembrane</keyword>
<name>E1YGQ4_9BACT</name>
<organism evidence="11">
    <name type="scientific">uncultured Desulfobacterium sp</name>
    <dbReference type="NCBI Taxonomy" id="201089"/>
    <lineage>
        <taxon>Bacteria</taxon>
        <taxon>Pseudomonadati</taxon>
        <taxon>Thermodesulfobacteriota</taxon>
        <taxon>Desulfobacteria</taxon>
        <taxon>Desulfobacterales</taxon>
        <taxon>Desulfobacteriaceae</taxon>
        <taxon>Desulfobacterium</taxon>
        <taxon>environmental samples</taxon>
    </lineage>
</organism>
<evidence type="ECO:0000256" key="8">
    <source>
        <dbReference type="SAM" id="Phobius"/>
    </source>
</evidence>
<gene>
    <name evidence="11" type="ORF">N47_F14430</name>
</gene>
<evidence type="ECO:0000256" key="6">
    <source>
        <dbReference type="ARBA" id="ARBA00023136"/>
    </source>
</evidence>
<dbReference type="Pfam" id="PF02254">
    <property type="entry name" value="TrkA_N"/>
    <property type="match status" value="1"/>
</dbReference>
<dbReference type="InterPro" id="IPR036721">
    <property type="entry name" value="RCK_C_sf"/>
</dbReference>
<dbReference type="GO" id="GO:0005886">
    <property type="term" value="C:plasma membrane"/>
    <property type="evidence" value="ECO:0007669"/>
    <property type="project" value="UniProtKB-SubCell"/>
</dbReference>
<evidence type="ECO:0000313" key="11">
    <source>
        <dbReference type="EMBL" id="CBX29748.1"/>
    </source>
</evidence>
<dbReference type="EMBL" id="FR695873">
    <property type="protein sequence ID" value="CBX29748.1"/>
    <property type="molecule type" value="Genomic_DNA"/>
</dbReference>
<accession>E1YGQ4</accession>
<dbReference type="AlphaFoldDB" id="E1YGQ4"/>
<dbReference type="PANTHER" id="PTHR43833:SF9">
    <property type="entry name" value="POTASSIUM CHANNEL PROTEIN YUGO-RELATED"/>
    <property type="match status" value="1"/>
</dbReference>
<keyword evidence="7" id="KW-0407">Ion channel</keyword>
<evidence type="ECO:0000256" key="3">
    <source>
        <dbReference type="ARBA" id="ARBA00022692"/>
    </source>
</evidence>
<keyword evidence="6 8" id="KW-0472">Membrane</keyword>
<comment type="subcellular location">
    <subcellularLocation>
        <location evidence="1">Cell membrane</location>
        <topology evidence="1">Multi-pass membrane protein</topology>
    </subcellularLocation>
</comment>
<dbReference type="Pfam" id="PF02080">
    <property type="entry name" value="TrkA_C"/>
    <property type="match status" value="1"/>
</dbReference>
<evidence type="ECO:0000259" key="10">
    <source>
        <dbReference type="PROSITE" id="PS51202"/>
    </source>
</evidence>
<evidence type="ECO:0000256" key="4">
    <source>
        <dbReference type="ARBA" id="ARBA00022989"/>
    </source>
</evidence>
<dbReference type="InterPro" id="IPR036291">
    <property type="entry name" value="NAD(P)-bd_dom_sf"/>
</dbReference>
<evidence type="ECO:0008006" key="12">
    <source>
        <dbReference type="Google" id="ProtNLM"/>
    </source>
</evidence>
<feature type="domain" description="RCK C-terminal" evidence="10">
    <location>
        <begin position="248"/>
        <end position="333"/>
    </location>
</feature>
<keyword evidence="5" id="KW-0406">Ion transport</keyword>
<sequence length="333" mass="36557">MNSAKHLIISLLLTLLIGAIGTVGYMMIEGWNLFDSIYMTVTTISTVGYGEVHKLGKPGRIFTIVLIFVGVGFCLYVAGAMVQFMVEGRVKAILGRRRLDKRISKLKNHYIICGYGRIGKVLCGNLRSKKNFELVVIENNKDLIPAMEEDGVLFLARDAVEEDTLIRAGINTAKGLVAVLASDADNVFLVLTARQLKPDLYITARASRNEAKSKLIAAGANTVVSPYELGVISMSQRILRPAVTSFLELAYSEQGTDIKMEEIAVSESSKIINVMLKDTGIRQKYNLIIIAIKKHDGSMTFNPSSETKIQAGDTVIVVGKDENLQKLEKVLQS</sequence>
<feature type="transmembrane region" description="Helical" evidence="8">
    <location>
        <begin position="7"/>
        <end position="28"/>
    </location>
</feature>
<dbReference type="InterPro" id="IPR013099">
    <property type="entry name" value="K_chnl_dom"/>
</dbReference>
<dbReference type="PROSITE" id="PS51202">
    <property type="entry name" value="RCK_C"/>
    <property type="match status" value="1"/>
</dbReference>
<reference evidence="11" key="1">
    <citation type="journal article" date="2011" name="Environ. Microbiol.">
        <title>Genomic insights into the metabolic potential of the polycyclic aromatic hydrocarbon degrading sulfate-reducing Deltaproteobacterium N47.</title>
        <authorList>
            <person name="Bergmann F."/>
            <person name="Selesi D."/>
            <person name="Weinmaier T."/>
            <person name="Tischler P."/>
            <person name="Rattei T."/>
            <person name="Meckenstock R.U."/>
        </authorList>
    </citation>
    <scope>NUCLEOTIDE SEQUENCE</scope>
</reference>
<dbReference type="Gene3D" id="3.30.70.1450">
    <property type="entry name" value="Regulator of K+ conductance, C-terminal domain"/>
    <property type="match status" value="1"/>
</dbReference>